<sequence length="59" mass="6741">GRKADCHRETGLDPKTVRKWWDCPPSAVRFENGHITVRVSPSQELSDWLLDALHDGVQE</sequence>
<dbReference type="AlphaFoldDB" id="A0A6L6LX62"/>
<reference evidence="1 2" key="1">
    <citation type="journal article" date="2019" name="Nat. Med.">
        <title>A library of human gut bacterial isolates paired with longitudinal multiomics data enables mechanistic microbiome research.</title>
        <authorList>
            <person name="Poyet M."/>
            <person name="Groussin M."/>
            <person name="Gibbons S.M."/>
            <person name="Avila-Pacheco J."/>
            <person name="Jiang X."/>
            <person name="Kearney S.M."/>
            <person name="Perrotta A.R."/>
            <person name="Berdy B."/>
            <person name="Zhao S."/>
            <person name="Lieberman T.D."/>
            <person name="Swanson P.K."/>
            <person name="Smith M."/>
            <person name="Roesemann S."/>
            <person name="Alexander J.E."/>
            <person name="Rich S.A."/>
            <person name="Livny J."/>
            <person name="Vlamakis H."/>
            <person name="Clish C."/>
            <person name="Bullock K."/>
            <person name="Deik A."/>
            <person name="Scott J."/>
            <person name="Pierce K.A."/>
            <person name="Xavier R.J."/>
            <person name="Alm E.J."/>
        </authorList>
    </citation>
    <scope>NUCLEOTIDE SEQUENCE [LARGE SCALE GENOMIC DNA]</scope>
    <source>
        <strain evidence="1 2">BIOML-A4</strain>
    </source>
</reference>
<dbReference type="EMBL" id="WMZU01000070">
    <property type="protein sequence ID" value="MTS29330.1"/>
    <property type="molecule type" value="Genomic_DNA"/>
</dbReference>
<name>A0A6L6LX62_9FIRM</name>
<feature type="non-terminal residue" evidence="1">
    <location>
        <position position="1"/>
    </location>
</feature>
<gene>
    <name evidence="1" type="ORF">GMD59_18965</name>
</gene>
<dbReference type="Proteomes" id="UP000472755">
    <property type="component" value="Unassembled WGS sequence"/>
</dbReference>
<comment type="caution">
    <text evidence="1">The sequence shown here is derived from an EMBL/GenBank/DDBJ whole genome shotgun (WGS) entry which is preliminary data.</text>
</comment>
<accession>A0A6L6LX62</accession>
<evidence type="ECO:0000313" key="2">
    <source>
        <dbReference type="Proteomes" id="UP000472755"/>
    </source>
</evidence>
<evidence type="ECO:0000313" key="1">
    <source>
        <dbReference type="EMBL" id="MTS29330.1"/>
    </source>
</evidence>
<proteinExistence type="predicted"/>
<protein>
    <submittedName>
        <fullName evidence="1">Uncharacterized protein</fullName>
    </submittedName>
</protein>
<organism evidence="1 2">
    <name type="scientific">Ruthenibacterium lactatiformans</name>
    <dbReference type="NCBI Taxonomy" id="1550024"/>
    <lineage>
        <taxon>Bacteria</taxon>
        <taxon>Bacillati</taxon>
        <taxon>Bacillota</taxon>
        <taxon>Clostridia</taxon>
        <taxon>Eubacteriales</taxon>
        <taxon>Oscillospiraceae</taxon>
        <taxon>Ruthenibacterium</taxon>
    </lineage>
</organism>